<proteinExistence type="predicted"/>
<organism evidence="1 2">
    <name type="scientific">Paraburkholderia hiiakae</name>
    <dbReference type="NCBI Taxonomy" id="1081782"/>
    <lineage>
        <taxon>Bacteria</taxon>
        <taxon>Pseudomonadati</taxon>
        <taxon>Pseudomonadota</taxon>
        <taxon>Betaproteobacteria</taxon>
        <taxon>Burkholderiales</taxon>
        <taxon>Burkholderiaceae</taxon>
        <taxon>Paraburkholderia</taxon>
    </lineage>
</organism>
<name>A0ABN7HQ15_9BURK</name>
<sequence length="78" mass="8930">MASAEKSLHAMVEIWLAPTSMDAVHVVEFKNRRAKRQCYVCVETDRAAGTAALFFFRHKDGLWHIFPPGRERPSMRVA</sequence>
<accession>A0ABN7HQ15</accession>
<gene>
    <name evidence="1" type="ORF">LMG27952_02477</name>
</gene>
<dbReference type="EMBL" id="CAJHCQ010000005">
    <property type="protein sequence ID" value="CAD6530736.1"/>
    <property type="molecule type" value="Genomic_DNA"/>
</dbReference>
<evidence type="ECO:0000313" key="1">
    <source>
        <dbReference type="EMBL" id="CAD6530736.1"/>
    </source>
</evidence>
<protein>
    <submittedName>
        <fullName evidence="1">Uncharacterized protein</fullName>
    </submittedName>
</protein>
<comment type="caution">
    <text evidence="1">The sequence shown here is derived from an EMBL/GenBank/DDBJ whole genome shotgun (WGS) entry which is preliminary data.</text>
</comment>
<dbReference type="RefSeq" id="WP_201696201.1">
    <property type="nucleotide sequence ID" value="NZ_CAJHCQ010000005.1"/>
</dbReference>
<keyword evidence="2" id="KW-1185">Reference proteome</keyword>
<dbReference type="Proteomes" id="UP000656319">
    <property type="component" value="Unassembled WGS sequence"/>
</dbReference>
<reference evidence="1 2" key="1">
    <citation type="submission" date="2020-10" db="EMBL/GenBank/DDBJ databases">
        <authorList>
            <person name="Peeters C."/>
        </authorList>
    </citation>
    <scope>NUCLEOTIDE SEQUENCE [LARGE SCALE GENOMIC DNA]</scope>
    <source>
        <strain evidence="1 2">LMG 27952</strain>
    </source>
</reference>
<evidence type="ECO:0000313" key="2">
    <source>
        <dbReference type="Proteomes" id="UP000656319"/>
    </source>
</evidence>